<dbReference type="RefSeq" id="WP_251802696.1">
    <property type="nucleotide sequence ID" value="NZ_JAMQOL010000053.1"/>
</dbReference>
<proteinExistence type="predicted"/>
<comment type="caution">
    <text evidence="2">The sequence shown here is derived from an EMBL/GenBank/DDBJ whole genome shotgun (WGS) entry which is preliminary data.</text>
</comment>
<name>A0ABT0YAB9_9ACTN</name>
<organism evidence="2 3">
    <name type="scientific">Paractinoplanes hotanensis</name>
    <dbReference type="NCBI Taxonomy" id="2906497"/>
    <lineage>
        <taxon>Bacteria</taxon>
        <taxon>Bacillati</taxon>
        <taxon>Actinomycetota</taxon>
        <taxon>Actinomycetes</taxon>
        <taxon>Micromonosporales</taxon>
        <taxon>Micromonosporaceae</taxon>
        <taxon>Paractinoplanes</taxon>
    </lineage>
</organism>
<dbReference type="PANTHER" id="PTHR38441:SF1">
    <property type="entry name" value="MEMBRANE PROTEIN"/>
    <property type="match status" value="1"/>
</dbReference>
<evidence type="ECO:0000256" key="1">
    <source>
        <dbReference type="SAM" id="Phobius"/>
    </source>
</evidence>
<dbReference type="EMBL" id="JAMQOL010000053">
    <property type="protein sequence ID" value="MCM4082987.1"/>
    <property type="molecule type" value="Genomic_DNA"/>
</dbReference>
<reference evidence="2 3" key="1">
    <citation type="submission" date="2022-06" db="EMBL/GenBank/DDBJ databases">
        <title>Actinoplanes abujensis sp. nov., isolated from Nigerian arid soil.</title>
        <authorList>
            <person name="Ding P."/>
        </authorList>
    </citation>
    <scope>NUCLEOTIDE SEQUENCE [LARGE SCALE GENOMIC DNA]</scope>
    <source>
        <strain evidence="3">TRM88002</strain>
    </source>
</reference>
<dbReference type="Pfam" id="PF04341">
    <property type="entry name" value="DUF485"/>
    <property type="match status" value="1"/>
</dbReference>
<keyword evidence="1" id="KW-1133">Transmembrane helix</keyword>
<sequence length="124" mass="13889">MTTEVPSSSTERYRDVQDSEEFGRLRHAVRSFVFPMTVAFFLWYSLYVLLSAYARGFMSAKIVGNINVALVFGLLQFVTTFLIAWYYSRYAAQKIDPLADKVHADLTAGDSAPEAAAGDKKSED</sequence>
<dbReference type="PANTHER" id="PTHR38441">
    <property type="entry name" value="INTEGRAL MEMBRANE PROTEIN-RELATED"/>
    <property type="match status" value="1"/>
</dbReference>
<gene>
    <name evidence="2" type="ORF">LXN57_36050</name>
</gene>
<evidence type="ECO:0000313" key="2">
    <source>
        <dbReference type="EMBL" id="MCM4082987.1"/>
    </source>
</evidence>
<evidence type="ECO:0000313" key="3">
    <source>
        <dbReference type="Proteomes" id="UP001523216"/>
    </source>
</evidence>
<feature type="transmembrane region" description="Helical" evidence="1">
    <location>
        <begin position="66"/>
        <end position="87"/>
    </location>
</feature>
<keyword evidence="3" id="KW-1185">Reference proteome</keyword>
<dbReference type="InterPro" id="IPR007436">
    <property type="entry name" value="DUF485"/>
</dbReference>
<accession>A0ABT0YAB9</accession>
<keyword evidence="1" id="KW-0812">Transmembrane</keyword>
<protein>
    <submittedName>
        <fullName evidence="2">DUF485 domain-containing protein</fullName>
    </submittedName>
</protein>
<dbReference type="Proteomes" id="UP001523216">
    <property type="component" value="Unassembled WGS sequence"/>
</dbReference>
<keyword evidence="1" id="KW-0472">Membrane</keyword>
<feature type="transmembrane region" description="Helical" evidence="1">
    <location>
        <begin position="32"/>
        <end position="54"/>
    </location>
</feature>